<keyword evidence="2" id="KW-1185">Reference proteome</keyword>
<dbReference type="RefSeq" id="WP_043773217.1">
    <property type="nucleotide sequence ID" value="NZ_JAME01000027.1"/>
</dbReference>
<protein>
    <recommendedName>
        <fullName evidence="3">Translocase</fullName>
    </recommendedName>
</protein>
<organism evidence="1 2">
    <name type="scientific">Roseivivax isoporae LMG 25204</name>
    <dbReference type="NCBI Taxonomy" id="1449351"/>
    <lineage>
        <taxon>Bacteria</taxon>
        <taxon>Pseudomonadati</taxon>
        <taxon>Pseudomonadota</taxon>
        <taxon>Alphaproteobacteria</taxon>
        <taxon>Rhodobacterales</taxon>
        <taxon>Roseobacteraceae</taxon>
        <taxon>Roseivivax</taxon>
    </lineage>
</organism>
<proteinExistence type="predicted"/>
<gene>
    <name evidence="1" type="ORF">RISW2_11405</name>
</gene>
<dbReference type="eggNOG" id="ENOG502ZH0U">
    <property type="taxonomic scope" value="Bacteria"/>
</dbReference>
<dbReference type="PATRIC" id="fig|1449351.3.peg.3342"/>
<evidence type="ECO:0008006" key="3">
    <source>
        <dbReference type="Google" id="ProtNLM"/>
    </source>
</evidence>
<comment type="caution">
    <text evidence="1">The sequence shown here is derived from an EMBL/GenBank/DDBJ whole genome shotgun (WGS) entry which is preliminary data.</text>
</comment>
<reference evidence="1 2" key="1">
    <citation type="submission" date="2014-01" db="EMBL/GenBank/DDBJ databases">
        <title>Roseivivax isoporae LMG 25204 Genome Sequencing.</title>
        <authorList>
            <person name="Lai Q."/>
            <person name="Li G."/>
            <person name="Shao Z."/>
        </authorList>
    </citation>
    <scope>NUCLEOTIDE SEQUENCE [LARGE SCALE GENOMIC DNA]</scope>
    <source>
        <strain evidence="1 2">LMG 25204</strain>
    </source>
</reference>
<dbReference type="Proteomes" id="UP000023430">
    <property type="component" value="Unassembled WGS sequence"/>
</dbReference>
<dbReference type="STRING" id="1449351.RISW2_11405"/>
<evidence type="ECO:0000313" key="1">
    <source>
        <dbReference type="EMBL" id="ETX27800.1"/>
    </source>
</evidence>
<dbReference type="OrthoDB" id="7956241at2"/>
<accession>X7F4Q3</accession>
<name>X7F4Q3_9RHOB</name>
<evidence type="ECO:0000313" key="2">
    <source>
        <dbReference type="Proteomes" id="UP000023430"/>
    </source>
</evidence>
<sequence>MQRATSRALAGGTLFAAIATGYLMQFGLALPGTAQPTPTPETVTGITDTASVRATPVDVAPAALEIATAPVEPPAPATLGMPPVTPAAFESAQPTLPDLPVEPVPTAFDCAVTLDATPIAGALVRLSLEAPCHAGERLTLHHNGLRIADTADGAGRFEVDMPALSDPALFMVTFGARGGASAAVDVPSLPFYDRVVLHWQGAAGLELHAREFGADYFAEGHVWRDAAGSLEAAARGEGGFLVTLGDPDLEAPRLAQVYSFPAGTSRRGGDIAISVEAEITANNCGRDVEAQTLETRAGGRIAVSDLTLAMPDCDGAGDFLVLKNLIQDLKIAAN</sequence>
<dbReference type="AlphaFoldDB" id="X7F4Q3"/>
<dbReference type="EMBL" id="JAME01000027">
    <property type="protein sequence ID" value="ETX27800.1"/>
    <property type="molecule type" value="Genomic_DNA"/>
</dbReference>